<dbReference type="PANTHER" id="PTHR42794">
    <property type="entry name" value="HEMIN IMPORT ATP-BINDING PROTEIN HMUV"/>
    <property type="match status" value="1"/>
</dbReference>
<dbReference type="SUPFAM" id="SSF52540">
    <property type="entry name" value="P-loop containing nucleoside triphosphate hydrolases"/>
    <property type="match status" value="1"/>
</dbReference>
<dbReference type="InterPro" id="IPR003439">
    <property type="entry name" value="ABC_transporter-like_ATP-bd"/>
</dbReference>
<dbReference type="SMART" id="SM00382">
    <property type="entry name" value="AAA"/>
    <property type="match status" value="1"/>
</dbReference>
<evidence type="ECO:0000256" key="3">
    <source>
        <dbReference type="ARBA" id="ARBA00022840"/>
    </source>
</evidence>
<name>A0ABW5RVF6_9BACI</name>
<dbReference type="Pfam" id="PF00005">
    <property type="entry name" value="ABC_tran"/>
    <property type="match status" value="1"/>
</dbReference>
<dbReference type="InterPro" id="IPR002808">
    <property type="entry name" value="AdoCbi_amidolase"/>
</dbReference>
<sequence length="490" mass="54618">MISVQQLTAGYENKKILKNISFTVQAGEFFGILGPNGSGKTTLLKVLSGLLPTDNGSVTIQGKDISFYSSKELAKTIAVLPQITSNSFSYRVKETVMLGRYAHQKGLFKGIQPEDEQVVEEVMKQIGVWELQDRVLDELSGGERQRVFLAQSLVQQPKILILDEPTNHLDLSFQKNLLDLLKHRSKQDNLTIISIFHDLNLASLYCDRLLLLHEGKEKLVDHPENVLSVKNIEEVYHTKVEKRPHPKVPKPQMVIIPEADEADLEDVILGEQYIGESDDYISYHSPIPLKSMSSGVIGSGLGWYQHFINRHVPKDYDISNYYEDMKQYLYDHGFDPSFTVGMMTAVILEDVTYKKFKLGDCSIFVVVTAGVGNAVDVSNSYQFDLEPSPGTINTWVFINGNLSDEAFIQAIVTATEAKVKAMRDLDILDPKTGTFATGTSTDSIMIAATQRGKKHTFAGSITSLGKLIGQGVHECTKEAIQKSVKRRSKL</sequence>
<dbReference type="CDD" id="cd03214">
    <property type="entry name" value="ABC_Iron-Siderophores_B12_Hemin"/>
    <property type="match status" value="1"/>
</dbReference>
<evidence type="ECO:0000313" key="6">
    <source>
        <dbReference type="EMBL" id="MFD2682129.1"/>
    </source>
</evidence>
<evidence type="ECO:0000256" key="4">
    <source>
        <dbReference type="ARBA" id="ARBA00022967"/>
    </source>
</evidence>
<evidence type="ECO:0000313" key="7">
    <source>
        <dbReference type="Proteomes" id="UP001597506"/>
    </source>
</evidence>
<keyword evidence="1" id="KW-0813">Transport</keyword>
<feature type="domain" description="ABC transporter" evidence="5">
    <location>
        <begin position="2"/>
        <end position="239"/>
    </location>
</feature>
<keyword evidence="2" id="KW-0547">Nucleotide-binding</keyword>
<gene>
    <name evidence="6" type="ORF">ACFSUL_15425</name>
</gene>
<evidence type="ECO:0000256" key="1">
    <source>
        <dbReference type="ARBA" id="ARBA00022448"/>
    </source>
</evidence>
<keyword evidence="4" id="KW-1278">Translocase</keyword>
<dbReference type="PROSITE" id="PS50893">
    <property type="entry name" value="ABC_TRANSPORTER_2"/>
    <property type="match status" value="1"/>
</dbReference>
<dbReference type="RefSeq" id="WP_377936841.1">
    <property type="nucleotide sequence ID" value="NZ_JBHUMF010000031.1"/>
</dbReference>
<dbReference type="EMBL" id="JBHUMF010000031">
    <property type="protein sequence ID" value="MFD2682129.1"/>
    <property type="molecule type" value="Genomic_DNA"/>
</dbReference>
<dbReference type="InterPro" id="IPR027417">
    <property type="entry name" value="P-loop_NTPase"/>
</dbReference>
<dbReference type="PROSITE" id="PS00211">
    <property type="entry name" value="ABC_TRANSPORTER_1"/>
    <property type="match status" value="1"/>
</dbReference>
<comment type="caution">
    <text evidence="6">The sequence shown here is derived from an EMBL/GenBank/DDBJ whole genome shotgun (WGS) entry which is preliminary data.</text>
</comment>
<evidence type="ECO:0000256" key="2">
    <source>
        <dbReference type="ARBA" id="ARBA00022741"/>
    </source>
</evidence>
<reference evidence="7" key="1">
    <citation type="journal article" date="2019" name="Int. J. Syst. Evol. Microbiol.">
        <title>The Global Catalogue of Microorganisms (GCM) 10K type strain sequencing project: providing services to taxonomists for standard genome sequencing and annotation.</title>
        <authorList>
            <consortium name="The Broad Institute Genomics Platform"/>
            <consortium name="The Broad Institute Genome Sequencing Center for Infectious Disease"/>
            <person name="Wu L."/>
            <person name="Ma J."/>
        </authorList>
    </citation>
    <scope>NUCLEOTIDE SEQUENCE [LARGE SCALE GENOMIC DNA]</scope>
    <source>
        <strain evidence="7">KCTC 3913</strain>
    </source>
</reference>
<keyword evidence="7" id="KW-1185">Reference proteome</keyword>
<dbReference type="Proteomes" id="UP001597506">
    <property type="component" value="Unassembled WGS sequence"/>
</dbReference>
<evidence type="ECO:0000259" key="5">
    <source>
        <dbReference type="PROSITE" id="PS50893"/>
    </source>
</evidence>
<dbReference type="InterPro" id="IPR017871">
    <property type="entry name" value="ABC_transporter-like_CS"/>
</dbReference>
<keyword evidence="3" id="KW-0067">ATP-binding</keyword>
<accession>A0ABW5RVF6</accession>
<dbReference type="Gene3D" id="3.40.50.300">
    <property type="entry name" value="P-loop containing nucleotide triphosphate hydrolases"/>
    <property type="match status" value="1"/>
</dbReference>
<dbReference type="InterPro" id="IPR003593">
    <property type="entry name" value="AAA+_ATPase"/>
</dbReference>
<proteinExistence type="predicted"/>
<dbReference type="PANTHER" id="PTHR42794:SF1">
    <property type="entry name" value="HEMIN IMPORT ATP-BINDING PROTEIN HMUV"/>
    <property type="match status" value="1"/>
</dbReference>
<dbReference type="Pfam" id="PF01955">
    <property type="entry name" value="CbiZ"/>
    <property type="match status" value="1"/>
</dbReference>
<protein>
    <submittedName>
        <fullName evidence="6">Adenosylcobinamide amidohydrolase</fullName>
    </submittedName>
</protein>
<organism evidence="6 7">
    <name type="scientific">Bacillus seohaeanensis</name>
    <dbReference type="NCBI Taxonomy" id="284580"/>
    <lineage>
        <taxon>Bacteria</taxon>
        <taxon>Bacillati</taxon>
        <taxon>Bacillota</taxon>
        <taxon>Bacilli</taxon>
        <taxon>Bacillales</taxon>
        <taxon>Bacillaceae</taxon>
        <taxon>Bacillus</taxon>
    </lineage>
</organism>